<feature type="compositionally biased region" description="Acidic residues" evidence="9">
    <location>
        <begin position="60"/>
        <end position="101"/>
    </location>
</feature>
<evidence type="ECO:0000256" key="3">
    <source>
        <dbReference type="ARBA" id="ARBA00022691"/>
    </source>
</evidence>
<dbReference type="GO" id="GO:0016829">
    <property type="term" value="F:lyase activity"/>
    <property type="evidence" value="ECO:0007669"/>
    <property type="project" value="UniProtKB-KW"/>
</dbReference>
<evidence type="ECO:0000313" key="10">
    <source>
        <dbReference type="EMBL" id="NCS92005.1"/>
    </source>
</evidence>
<dbReference type="InterPro" id="IPR038521">
    <property type="entry name" value="ThiC/Bza_core_dom"/>
</dbReference>
<keyword evidence="2" id="KW-0004">4Fe-4S</keyword>
<dbReference type="Gene3D" id="6.10.250.620">
    <property type="match status" value="1"/>
</dbReference>
<evidence type="ECO:0000256" key="8">
    <source>
        <dbReference type="ARBA" id="ARBA00023239"/>
    </source>
</evidence>
<dbReference type="EMBL" id="JAACQH010000148">
    <property type="protein sequence ID" value="NCS92005.1"/>
    <property type="molecule type" value="Genomic_DNA"/>
</dbReference>
<dbReference type="PANTHER" id="PTHR30557:SF1">
    <property type="entry name" value="PHOSPHOMETHYLPYRIMIDINE SYNTHASE, CHLOROPLASTIC"/>
    <property type="match status" value="1"/>
</dbReference>
<dbReference type="Gene3D" id="3.20.20.540">
    <property type="entry name" value="Radical SAM ThiC family, central domain"/>
    <property type="match status" value="1"/>
</dbReference>
<keyword evidence="6" id="KW-0408">Iron</keyword>
<accession>A0A8J7YY19</accession>
<evidence type="ECO:0000256" key="6">
    <source>
        <dbReference type="ARBA" id="ARBA00023004"/>
    </source>
</evidence>
<evidence type="ECO:0000256" key="9">
    <source>
        <dbReference type="SAM" id="MobiDB-lite"/>
    </source>
</evidence>
<dbReference type="AlphaFoldDB" id="A0A8J7YY19"/>
<comment type="cofactor">
    <cofactor evidence="1">
        <name>[4Fe-4S] cluster</name>
        <dbReference type="ChEBI" id="CHEBI:49883"/>
    </cofactor>
</comment>
<evidence type="ECO:0000313" key="11">
    <source>
        <dbReference type="Proteomes" id="UP000738826"/>
    </source>
</evidence>
<sequence>METIIEQCKAGKIPECAKLIAGSENRDVHFIVKEIADGRIVVLKRNLKAHGKKETRTEETMTEETMTEETMTEETMTEETMTEETMTEETMTEETMTEETMTEETKFVGIGYGLRTKLNVNLGTSSIGEISEEVEKAKIADKFKADAITEMSMCGDISKIREGIFECTTMPVITCPIYQVVAENFNNGNGFKFNGMEILSNIKRHLSEGVSAVVLHLSMTKDAIKGLKSTKRIDGVVSKGGALTAAYMIENKCENPFIENFTEILEILHDYDATLILGNVMRSGGVCDEMDELHINEMKINRNFANKAHMHGVQVIVEALGGHIAAKNLISYTKFYRKNIKFPIFASGPVPVECALGYDHIAASLGAGIVAGHGADFLCCITPAEHLALPSVEDVKEGIITFKITAEFADAMKYGISEKDRAMDEARNGHNWEKQFNLAIDGGERARQKGKNLIKGIGCTMCGKYCAVDVMKKYMDKIVTSQ</sequence>
<evidence type="ECO:0000256" key="7">
    <source>
        <dbReference type="ARBA" id="ARBA00023014"/>
    </source>
</evidence>
<evidence type="ECO:0000256" key="4">
    <source>
        <dbReference type="ARBA" id="ARBA00022723"/>
    </source>
</evidence>
<keyword evidence="5" id="KW-0862">Zinc</keyword>
<feature type="region of interest" description="Disordered" evidence="9">
    <location>
        <begin position="51"/>
        <end position="101"/>
    </location>
</feature>
<keyword evidence="8" id="KW-0456">Lyase</keyword>
<dbReference type="GO" id="GO:0046872">
    <property type="term" value="F:metal ion binding"/>
    <property type="evidence" value="ECO:0007669"/>
    <property type="project" value="UniProtKB-KW"/>
</dbReference>
<evidence type="ECO:0000256" key="2">
    <source>
        <dbReference type="ARBA" id="ARBA00022485"/>
    </source>
</evidence>
<dbReference type="InterPro" id="IPR002817">
    <property type="entry name" value="ThiC/BzaA/B"/>
</dbReference>
<evidence type="ECO:0000256" key="5">
    <source>
        <dbReference type="ARBA" id="ARBA00022833"/>
    </source>
</evidence>
<gene>
    <name evidence="10" type="ORF">GW779_06385</name>
</gene>
<keyword evidence="4" id="KW-0479">Metal-binding</keyword>
<proteinExistence type="predicted"/>
<dbReference type="Proteomes" id="UP000738826">
    <property type="component" value="Unassembled WGS sequence"/>
</dbReference>
<dbReference type="Pfam" id="PF01964">
    <property type="entry name" value="ThiC_Rad_SAM"/>
    <property type="match status" value="1"/>
</dbReference>
<protein>
    <submittedName>
        <fullName evidence="10">Phosphomethylpyrimidine synthase ThiC</fullName>
    </submittedName>
</protein>
<dbReference type="PANTHER" id="PTHR30557">
    <property type="entry name" value="THIAMINE BIOSYNTHESIS PROTEIN THIC"/>
    <property type="match status" value="1"/>
</dbReference>
<comment type="caution">
    <text evidence="10">The sequence shown here is derived from an EMBL/GenBank/DDBJ whole genome shotgun (WGS) entry which is preliminary data.</text>
</comment>
<keyword evidence="7" id="KW-0411">Iron-sulfur</keyword>
<reference evidence="10" key="1">
    <citation type="submission" date="2019-11" db="EMBL/GenBank/DDBJ databases">
        <title>Lipid analysis of CO2-rich subsurface aquifers suggests an autotrophy-based deep biosphere with lysolipids enriched in CPR bacteria.</title>
        <authorList>
            <person name="Probst A.J."/>
            <person name="Elling F.J."/>
            <person name="Castelle C.J."/>
            <person name="Zhu Q."/>
            <person name="Elvert M."/>
            <person name="Birarda G."/>
            <person name="Holman H.-Y."/>
            <person name="Lane K.R."/>
            <person name="Ladd B."/>
            <person name="Ryan M.C."/>
            <person name="Woyke T."/>
            <person name="Hinrichs K.-U."/>
            <person name="Banfield J.F."/>
        </authorList>
    </citation>
    <scope>NUCLEOTIDE SEQUENCE</scope>
    <source>
        <strain evidence="10">CG_2015-04_33_537</strain>
    </source>
</reference>
<evidence type="ECO:0000256" key="1">
    <source>
        <dbReference type="ARBA" id="ARBA00001966"/>
    </source>
</evidence>
<name>A0A8J7YY19_9ARCH</name>
<keyword evidence="3" id="KW-0949">S-adenosyl-L-methionine</keyword>
<organism evidence="10 11">
    <name type="scientific">Candidatus Altarchaeum hamiconexum</name>
    <dbReference type="NCBI Taxonomy" id="1803513"/>
    <lineage>
        <taxon>Archaea</taxon>
        <taxon>Candidatus Altarchaeota</taxon>
        <taxon>Candidatus Altiarchaeia</taxon>
        <taxon>Candidatus Altarchaeales</taxon>
        <taxon>Candidatus Altarchaeaceae</taxon>
        <taxon>Candidatus Altarchaeum</taxon>
    </lineage>
</organism>
<dbReference type="GO" id="GO:0051539">
    <property type="term" value="F:4 iron, 4 sulfur cluster binding"/>
    <property type="evidence" value="ECO:0007669"/>
    <property type="project" value="UniProtKB-KW"/>
</dbReference>
<dbReference type="GO" id="GO:0009228">
    <property type="term" value="P:thiamine biosynthetic process"/>
    <property type="evidence" value="ECO:0007669"/>
    <property type="project" value="InterPro"/>
</dbReference>